<dbReference type="RefSeq" id="WP_111456812.1">
    <property type="nucleotide sequence ID" value="NZ_QFYP01000001.1"/>
</dbReference>
<gene>
    <name evidence="2" type="ORF">DJ021_06745</name>
</gene>
<comment type="caution">
    <text evidence="2">The sequence shown here is derived from an EMBL/GenBank/DDBJ whole genome shotgun (WGS) entry which is preliminary data.</text>
</comment>
<feature type="signal peptide" evidence="1">
    <location>
        <begin position="1"/>
        <end position="18"/>
    </location>
</feature>
<protein>
    <recommendedName>
        <fullName evidence="4">DUF2939 domain-containing protein</fullName>
    </recommendedName>
</protein>
<evidence type="ECO:0000313" key="3">
    <source>
        <dbReference type="Proteomes" id="UP000249842"/>
    </source>
</evidence>
<reference evidence="3" key="1">
    <citation type="submission" date="2018-05" db="EMBL/GenBank/DDBJ databases">
        <authorList>
            <person name="Li X."/>
        </authorList>
    </citation>
    <scope>NUCLEOTIDE SEQUENCE [LARGE SCALE GENOMIC DNA]</scope>
    <source>
        <strain evidence="3">HKS-05</strain>
    </source>
</reference>
<sequence>MVRGLLIIMLASALVACASVHRLDAANDVHALLLSIRDDDQATFDAHVDRAALKKELQAKLDERLAKDDRLKGLAALLGPQVVDFAGDALVQPRVFKVVAEQYGYTPATRIPGPVVIASALKVMPDGRVCATKKKDGPCLLMFTKEEGVWKLTGFEGDTSMLRIKL</sequence>
<keyword evidence="1" id="KW-0732">Signal</keyword>
<evidence type="ECO:0000313" key="2">
    <source>
        <dbReference type="EMBL" id="RAK59519.1"/>
    </source>
</evidence>
<accession>A0A328AXY7</accession>
<evidence type="ECO:0008006" key="4">
    <source>
        <dbReference type="Google" id="ProtNLM"/>
    </source>
</evidence>
<proteinExistence type="predicted"/>
<dbReference type="Pfam" id="PF11159">
    <property type="entry name" value="DUF2939"/>
    <property type="match status" value="1"/>
</dbReference>
<evidence type="ECO:0000256" key="1">
    <source>
        <dbReference type="SAM" id="SignalP"/>
    </source>
</evidence>
<name>A0A328AXY7_9CAUL</name>
<dbReference type="OrthoDB" id="7186940at2"/>
<dbReference type="EMBL" id="QFYP01000001">
    <property type="protein sequence ID" value="RAK59519.1"/>
    <property type="molecule type" value="Genomic_DNA"/>
</dbReference>
<dbReference type="PROSITE" id="PS51257">
    <property type="entry name" value="PROKAR_LIPOPROTEIN"/>
    <property type="match status" value="1"/>
</dbReference>
<organism evidence="2 3">
    <name type="scientific">Phenylobacterium hankyongense</name>
    <dbReference type="NCBI Taxonomy" id="1813876"/>
    <lineage>
        <taxon>Bacteria</taxon>
        <taxon>Pseudomonadati</taxon>
        <taxon>Pseudomonadota</taxon>
        <taxon>Alphaproteobacteria</taxon>
        <taxon>Caulobacterales</taxon>
        <taxon>Caulobacteraceae</taxon>
        <taxon>Phenylobacterium</taxon>
    </lineage>
</organism>
<keyword evidence="3" id="KW-1185">Reference proteome</keyword>
<dbReference type="InterPro" id="IPR021330">
    <property type="entry name" value="DUF2939"/>
</dbReference>
<feature type="chain" id="PRO_5016400112" description="DUF2939 domain-containing protein" evidence="1">
    <location>
        <begin position="19"/>
        <end position="166"/>
    </location>
</feature>
<dbReference type="Proteomes" id="UP000249842">
    <property type="component" value="Unassembled WGS sequence"/>
</dbReference>
<dbReference type="AlphaFoldDB" id="A0A328AXY7"/>